<dbReference type="PANTHER" id="PTHR12546">
    <property type="entry name" value="FER-1-LIKE"/>
    <property type="match status" value="1"/>
</dbReference>
<evidence type="ECO:0000313" key="9">
    <source>
        <dbReference type="RefSeq" id="XP_005102111.2"/>
    </source>
</evidence>
<keyword evidence="3" id="KW-0677">Repeat</keyword>
<protein>
    <submittedName>
        <fullName evidence="9">Otoferlin</fullName>
    </submittedName>
</protein>
<evidence type="ECO:0000256" key="4">
    <source>
        <dbReference type="ARBA" id="ARBA00022989"/>
    </source>
</evidence>
<dbReference type="InterPro" id="IPR037720">
    <property type="entry name" value="C2B_Ferlin"/>
</dbReference>
<dbReference type="PANTHER" id="PTHR12546:SF60">
    <property type="entry name" value="MISFIRE, ISOFORM F"/>
    <property type="match status" value="1"/>
</dbReference>
<proteinExistence type="predicted"/>
<dbReference type="SUPFAM" id="SSF49562">
    <property type="entry name" value="C2 domain (Calcium/lipid-binding domain, CaLB)"/>
    <property type="match status" value="3"/>
</dbReference>
<dbReference type="InterPro" id="IPR037726">
    <property type="entry name" value="C2A_Ferlin"/>
</dbReference>
<dbReference type="Proteomes" id="UP000694888">
    <property type="component" value="Unplaced"/>
</dbReference>
<evidence type="ECO:0000256" key="5">
    <source>
        <dbReference type="ARBA" id="ARBA00023136"/>
    </source>
</evidence>
<keyword evidence="2" id="KW-0812">Transmembrane</keyword>
<dbReference type="InterPro" id="IPR000008">
    <property type="entry name" value="C2_dom"/>
</dbReference>
<organism evidence="8 9">
    <name type="scientific">Aplysia californica</name>
    <name type="common">California sea hare</name>
    <dbReference type="NCBI Taxonomy" id="6500"/>
    <lineage>
        <taxon>Eukaryota</taxon>
        <taxon>Metazoa</taxon>
        <taxon>Spiralia</taxon>
        <taxon>Lophotrochozoa</taxon>
        <taxon>Mollusca</taxon>
        <taxon>Gastropoda</taxon>
        <taxon>Heterobranchia</taxon>
        <taxon>Euthyneura</taxon>
        <taxon>Tectipleura</taxon>
        <taxon>Aplysiida</taxon>
        <taxon>Aplysioidea</taxon>
        <taxon>Aplysiidae</taxon>
        <taxon>Aplysia</taxon>
    </lineage>
</organism>
<evidence type="ECO:0000256" key="2">
    <source>
        <dbReference type="ARBA" id="ARBA00022692"/>
    </source>
</evidence>
<dbReference type="CDD" id="cd08373">
    <property type="entry name" value="C2A_Ferlin"/>
    <property type="match status" value="1"/>
</dbReference>
<sequence length="721" mass="80084">MALTLHLRYAENLKGRAERLAKVSFRGLSHYTKTVENMEESVIFDEMFEWPVARPIESEEVIDIQVYNYNKYLSNRLVGTFRMILQELIEVGNVKISDCLLDANNVVMKTTITFELTYNAPDGSVGLWQKGGFEKLRSNDLRRGLSEEEQQNELNKIDQRSMVADFERDADSQSIRSVKSQSSQSQSKSIKGSMLSLVSRSSASKSPTKSSGSRTLGSVVKMAMMMKQKPFSGSDTDEDRLTLTGNEELDPDSSDLDAKAAEVASMLAATNRNLDQDEGTGMHVPLAVQGKRGKSTLMSEDSLMKAQDFQVCVTIIEARQLAGLNMDPVVCVQVGDQKKYTSVKESTNCPYYNEYFVFDFHMPPLMLFDKIISLTVCQSGRILKTSRVLGSYKLDVATVYAQSDHQFYHKWAMLMDPDDINGGVKGYLKCDIAVIGKGDSVKVPPKSDKEDEDIEANLLLPDGVPADRQKARYVVKIFKAEGLPKMNTGVMASVKKAFTGENRDLADPYVEVHFAGHKGKTSVKKGCYEPVWNEQVVFTEMFPPLCRRLKLQLRDSDSVNDDIIGTHFIDLSSISNEGEKGFLPTYGPAWVNMYGSTRDYRIIGKQGHLNDGLGEGVSYRGRLLVALKTEIIDSEDLGATLVEVEAAPPISENAAGRPEEYFLLGVFLEATMIDRKIGDKPIHFEISFGNAGNVMDGYNAPCRNSRDDSSGDSEAGSDRED</sequence>
<dbReference type="Pfam" id="PF08151">
    <property type="entry name" value="FerI"/>
    <property type="match status" value="1"/>
</dbReference>
<gene>
    <name evidence="9" type="primary">LOC101850015</name>
</gene>
<comment type="subcellular location">
    <subcellularLocation>
        <location evidence="1">Membrane</location>
        <topology evidence="1">Single-pass membrane protein</topology>
    </subcellularLocation>
</comment>
<feature type="non-terminal residue" evidence="9">
    <location>
        <position position="721"/>
    </location>
</feature>
<feature type="region of interest" description="Disordered" evidence="6">
    <location>
        <begin position="168"/>
        <end position="254"/>
    </location>
</feature>
<evidence type="ECO:0000256" key="3">
    <source>
        <dbReference type="ARBA" id="ARBA00022737"/>
    </source>
</evidence>
<dbReference type="GeneID" id="101850015"/>
<dbReference type="PROSITE" id="PS50004">
    <property type="entry name" value="C2"/>
    <property type="match status" value="3"/>
</dbReference>
<evidence type="ECO:0000313" key="8">
    <source>
        <dbReference type="Proteomes" id="UP000694888"/>
    </source>
</evidence>
<keyword evidence="4" id="KW-1133">Transmembrane helix</keyword>
<feature type="domain" description="C2" evidence="7">
    <location>
        <begin position="291"/>
        <end position="412"/>
    </location>
</feature>
<feature type="region of interest" description="Disordered" evidence="6">
    <location>
        <begin position="697"/>
        <end position="721"/>
    </location>
</feature>
<evidence type="ECO:0000256" key="6">
    <source>
        <dbReference type="SAM" id="MobiDB-lite"/>
    </source>
</evidence>
<dbReference type="Pfam" id="PF00168">
    <property type="entry name" value="C2"/>
    <property type="match status" value="3"/>
</dbReference>
<dbReference type="SMART" id="SM00239">
    <property type="entry name" value="C2"/>
    <property type="match status" value="3"/>
</dbReference>
<feature type="domain" description="C2" evidence="7">
    <location>
        <begin position="450"/>
        <end position="585"/>
    </location>
</feature>
<dbReference type="InterPro" id="IPR012968">
    <property type="entry name" value="FerIin_dom"/>
</dbReference>
<dbReference type="Gene3D" id="2.60.40.150">
    <property type="entry name" value="C2 domain"/>
    <property type="match status" value="3"/>
</dbReference>
<dbReference type="InterPro" id="IPR037721">
    <property type="entry name" value="Ferlin"/>
</dbReference>
<evidence type="ECO:0000256" key="1">
    <source>
        <dbReference type="ARBA" id="ARBA00004167"/>
    </source>
</evidence>
<feature type="domain" description="C2" evidence="7">
    <location>
        <begin position="1"/>
        <end position="100"/>
    </location>
</feature>
<feature type="compositionally biased region" description="Low complexity" evidence="6">
    <location>
        <begin position="172"/>
        <end position="215"/>
    </location>
</feature>
<dbReference type="CDD" id="cd04011">
    <property type="entry name" value="C2B_Ferlin"/>
    <property type="match status" value="1"/>
</dbReference>
<feature type="region of interest" description="Disordered" evidence="6">
    <location>
        <begin position="143"/>
        <end position="162"/>
    </location>
</feature>
<dbReference type="InterPro" id="IPR035892">
    <property type="entry name" value="C2_domain_sf"/>
</dbReference>
<evidence type="ECO:0000259" key="7">
    <source>
        <dbReference type="PROSITE" id="PS50004"/>
    </source>
</evidence>
<accession>A0ABM0JUY2</accession>
<dbReference type="CDD" id="cd04018">
    <property type="entry name" value="C2C_Ferlin"/>
    <property type="match status" value="1"/>
</dbReference>
<dbReference type="RefSeq" id="XP_005102111.2">
    <property type="nucleotide sequence ID" value="XM_005102054.3"/>
</dbReference>
<reference evidence="9" key="1">
    <citation type="submission" date="2025-08" db="UniProtKB">
        <authorList>
            <consortium name="RefSeq"/>
        </authorList>
    </citation>
    <scope>IDENTIFICATION</scope>
</reference>
<dbReference type="InterPro" id="IPR037722">
    <property type="entry name" value="C2C_Ferlin"/>
</dbReference>
<dbReference type="SMART" id="SM01202">
    <property type="entry name" value="FerI"/>
    <property type="match status" value="1"/>
</dbReference>
<keyword evidence="5" id="KW-0472">Membrane</keyword>
<name>A0ABM0JUY2_APLCA</name>
<keyword evidence="8" id="KW-1185">Reference proteome</keyword>